<dbReference type="PANTHER" id="PTHR36973:SF4">
    <property type="entry name" value="NODULATION PROTEIN"/>
    <property type="match status" value="1"/>
</dbReference>
<dbReference type="Gene3D" id="3.40.50.150">
    <property type="entry name" value="Vaccinia Virus protein VP39"/>
    <property type="match status" value="1"/>
</dbReference>
<proteinExistence type="predicted"/>
<feature type="domain" description="Methyltransferase FkbM" evidence="1">
    <location>
        <begin position="136"/>
        <end position="210"/>
    </location>
</feature>
<dbReference type="OrthoDB" id="9814604at2"/>
<keyword evidence="2" id="KW-0489">Methyltransferase</keyword>
<sequence>MAMQHCRYQSRLIAYLQSLEISRGCDFTLMDVGASGGIEDIWRQFEPNLQGVGFDPLVSEINRLNDVENNPRFKYVDAWLTCENDGVASAIDNKGYGNNQSFHQTSAQKAADLMSLNYTEQYFNSGSAVVHSSHRMSLDTYLVQDERYNVDFLKVDTDGHDYFVLRGAEKLLSQGDVIGVQVECQFHGSLHPHASIFSNIDLYLRGLGFTLFDLDCWHYTNAALPGEFYYRIPAQTRQGQVQWCDALYVRGIDVESAYTDKWIAHNNHHKLLKMMMVLGLFGQEDSVAGLVQKLVKQNYVIPGVDYKTVLNLLVPDNPWGINDYDSYMAKFQENPGNFYPPE</sequence>
<reference evidence="2 3" key="1">
    <citation type="submission" date="2017-05" db="EMBL/GenBank/DDBJ databases">
        <title>Genomic insights into alkan degradation activity of Oleiphilus messinensis.</title>
        <authorList>
            <person name="Kozyavkin S.A."/>
            <person name="Slesarev A.I."/>
            <person name="Golyshin P.N."/>
            <person name="Korzhenkov A."/>
            <person name="Golyshina O.N."/>
            <person name="Toshchakov S.V."/>
        </authorList>
    </citation>
    <scope>NUCLEOTIDE SEQUENCE [LARGE SCALE GENOMIC DNA]</scope>
    <source>
        <strain evidence="2 3">ME102</strain>
    </source>
</reference>
<dbReference type="InterPro" id="IPR006342">
    <property type="entry name" value="FkbM_mtfrase"/>
</dbReference>
<organism evidence="2 3">
    <name type="scientific">Oleiphilus messinensis</name>
    <dbReference type="NCBI Taxonomy" id="141451"/>
    <lineage>
        <taxon>Bacteria</taxon>
        <taxon>Pseudomonadati</taxon>
        <taxon>Pseudomonadota</taxon>
        <taxon>Gammaproteobacteria</taxon>
        <taxon>Oceanospirillales</taxon>
        <taxon>Oleiphilaceae</taxon>
        <taxon>Oleiphilus</taxon>
    </lineage>
</organism>
<dbReference type="InterPro" id="IPR029063">
    <property type="entry name" value="SAM-dependent_MTases_sf"/>
</dbReference>
<name>A0A1Y0I9G7_9GAMM</name>
<dbReference type="Pfam" id="PF05050">
    <property type="entry name" value="Methyltransf_21"/>
    <property type="match status" value="1"/>
</dbReference>
<dbReference type="PANTHER" id="PTHR36973">
    <property type="entry name" value="SLL1456 PROTEIN-RELATED"/>
    <property type="match status" value="1"/>
</dbReference>
<dbReference type="GO" id="GO:0032259">
    <property type="term" value="P:methylation"/>
    <property type="evidence" value="ECO:0007669"/>
    <property type="project" value="UniProtKB-KW"/>
</dbReference>
<dbReference type="KEGG" id="ome:OLMES_3115"/>
<dbReference type="AlphaFoldDB" id="A0A1Y0I9G7"/>
<dbReference type="GO" id="GO:0008171">
    <property type="term" value="F:O-methyltransferase activity"/>
    <property type="evidence" value="ECO:0007669"/>
    <property type="project" value="TreeGrafter"/>
</dbReference>
<dbReference type="Proteomes" id="UP000196027">
    <property type="component" value="Chromosome"/>
</dbReference>
<dbReference type="SUPFAM" id="SSF53335">
    <property type="entry name" value="S-adenosyl-L-methionine-dependent methyltransferases"/>
    <property type="match status" value="1"/>
</dbReference>
<keyword evidence="3" id="KW-1185">Reference proteome</keyword>
<protein>
    <submittedName>
        <fullName evidence="2">FkbM family methyltransferase</fullName>
    </submittedName>
</protein>
<evidence type="ECO:0000313" key="2">
    <source>
        <dbReference type="EMBL" id="ARU57158.1"/>
    </source>
</evidence>
<gene>
    <name evidence="2" type="ORF">OLMES_3115</name>
</gene>
<dbReference type="InterPro" id="IPR053188">
    <property type="entry name" value="FkbM_Methyltransferase"/>
</dbReference>
<evidence type="ECO:0000313" key="3">
    <source>
        <dbReference type="Proteomes" id="UP000196027"/>
    </source>
</evidence>
<dbReference type="EMBL" id="CP021425">
    <property type="protein sequence ID" value="ARU57158.1"/>
    <property type="molecule type" value="Genomic_DNA"/>
</dbReference>
<accession>A0A1Y0I9G7</accession>
<dbReference type="RefSeq" id="WP_087462080.1">
    <property type="nucleotide sequence ID" value="NZ_CP021425.1"/>
</dbReference>
<keyword evidence="2" id="KW-0808">Transferase</keyword>
<evidence type="ECO:0000259" key="1">
    <source>
        <dbReference type="Pfam" id="PF05050"/>
    </source>
</evidence>